<protein>
    <submittedName>
        <fullName evidence="2">Putative DNA-binding protein</fullName>
    </submittedName>
</protein>
<dbReference type="PANTHER" id="PTHR30595">
    <property type="entry name" value="GLPR-RELATED TRANSCRIPTIONAL REPRESSOR"/>
    <property type="match status" value="1"/>
</dbReference>
<dbReference type="AlphaFoldDB" id="A0A3E0ESA1"/>
<dbReference type="InterPro" id="IPR038461">
    <property type="entry name" value="Schlafen_AlbA_2_dom_sf"/>
</dbReference>
<dbReference type="Gene3D" id="3.30.950.30">
    <property type="entry name" value="Schlafen, AAA domain"/>
    <property type="match status" value="1"/>
</dbReference>
<sequence>MSSLLDKTEFTQEDILGIIASRTEESINIDFKDARALSSGDGKEISKDVSAFANSDGGLIFYGINEENHVATSTSFVDGNKYNKEWLENKITSNIQQRIQNLLIMPVRFDNDVTKTVYVVKIPKSPNSPHLNGDNKYYRRFNFKSVPMEEYEVRDSYLRFSASMIKIDSFIVQLVNTNYINRYEFKIEVLITNTGNHVAEKYKIAAIIKATIQAELTATNPYSLTNNFEEGRILSTNVVPAIFPSEKLNILTFNLSILNENILKFIETSTIEFTVFNHGSIKTSSNNQIIGQMKKLVENNNFPR</sequence>
<dbReference type="PANTHER" id="PTHR30595:SF6">
    <property type="entry name" value="SCHLAFEN ALBA-2 DOMAIN-CONTAINING PROTEIN"/>
    <property type="match status" value="1"/>
</dbReference>
<accession>A0A3E0ESA1</accession>
<dbReference type="Proteomes" id="UP000257136">
    <property type="component" value="Unassembled WGS sequence"/>
</dbReference>
<keyword evidence="2" id="KW-0238">DNA-binding</keyword>
<proteinExistence type="predicted"/>
<dbReference type="OrthoDB" id="9768354at2"/>
<dbReference type="GO" id="GO:0003677">
    <property type="term" value="F:DNA binding"/>
    <property type="evidence" value="ECO:0007669"/>
    <property type="project" value="UniProtKB-KW"/>
</dbReference>
<evidence type="ECO:0000259" key="1">
    <source>
        <dbReference type="Pfam" id="PF04326"/>
    </source>
</evidence>
<comment type="caution">
    <text evidence="2">The sequence shown here is derived from an EMBL/GenBank/DDBJ whole genome shotgun (WGS) entry which is preliminary data.</text>
</comment>
<name>A0A3E0ESA1_9FLAO</name>
<feature type="domain" description="Schlafen AlbA-2" evidence="1">
    <location>
        <begin position="25"/>
        <end position="148"/>
    </location>
</feature>
<dbReference type="Pfam" id="PF04326">
    <property type="entry name" value="SLFN_AlbA_2"/>
    <property type="match status" value="1"/>
</dbReference>
<dbReference type="InterPro" id="IPR007421">
    <property type="entry name" value="Schlafen_AlbA_2_dom"/>
</dbReference>
<keyword evidence="3" id="KW-1185">Reference proteome</keyword>
<organism evidence="2 3">
    <name type="scientific">Flavobacterium aquicola</name>
    <dbReference type="NCBI Taxonomy" id="1682742"/>
    <lineage>
        <taxon>Bacteria</taxon>
        <taxon>Pseudomonadati</taxon>
        <taxon>Bacteroidota</taxon>
        <taxon>Flavobacteriia</taxon>
        <taxon>Flavobacteriales</taxon>
        <taxon>Flavobacteriaceae</taxon>
        <taxon>Flavobacterium</taxon>
    </lineage>
</organism>
<reference evidence="2 3" key="1">
    <citation type="submission" date="2018-08" db="EMBL/GenBank/DDBJ databases">
        <title>Genomic Encyclopedia of Archaeal and Bacterial Type Strains, Phase II (KMG-II): from individual species to whole genera.</title>
        <authorList>
            <person name="Goeker M."/>
        </authorList>
    </citation>
    <scope>NUCLEOTIDE SEQUENCE [LARGE SCALE GENOMIC DNA]</scope>
    <source>
        <strain evidence="2 3">DSM 100880</strain>
    </source>
</reference>
<dbReference type="RefSeq" id="WP_115810593.1">
    <property type="nucleotide sequence ID" value="NZ_QUNI01000002.1"/>
</dbReference>
<evidence type="ECO:0000313" key="3">
    <source>
        <dbReference type="Proteomes" id="UP000257136"/>
    </source>
</evidence>
<evidence type="ECO:0000313" key="2">
    <source>
        <dbReference type="EMBL" id="REH01019.1"/>
    </source>
</evidence>
<dbReference type="EMBL" id="QUNI01000002">
    <property type="protein sequence ID" value="REH01019.1"/>
    <property type="molecule type" value="Genomic_DNA"/>
</dbReference>
<gene>
    <name evidence="2" type="ORF">C8P67_102274</name>
</gene>